<accession>A0A381UA53</accession>
<protein>
    <submittedName>
        <fullName evidence="1">Uncharacterized protein</fullName>
    </submittedName>
</protein>
<dbReference type="Pfam" id="PF01816">
    <property type="entry name" value="LRV"/>
    <property type="match status" value="1"/>
</dbReference>
<dbReference type="EMBL" id="UINC01006036">
    <property type="protein sequence ID" value="SVA25080.1"/>
    <property type="molecule type" value="Genomic_DNA"/>
</dbReference>
<organism evidence="1">
    <name type="scientific">marine metagenome</name>
    <dbReference type="NCBI Taxonomy" id="408172"/>
    <lineage>
        <taxon>unclassified sequences</taxon>
        <taxon>metagenomes</taxon>
        <taxon>ecological metagenomes</taxon>
    </lineage>
</organism>
<dbReference type="AlphaFoldDB" id="A0A381UA53"/>
<sequence length="369" mass="40639">MTSNITDLFADADHVETDAATLEVCDDGAGVCPRCESVALSIGWTGGNAWSRTSRGVDDIAVYVCSQCGEDEANEDWLLPGGATPQCDWPVIRRDDSPASGLDPQLEELSRLMAVASYLRNHGGGAWQMMSRKPPEPSRSDPFKPVGEWVQLDEKLWTVDHNELVWWAGHAHPTVRRIVASHETCPPEIIDQLAEDPWVEIRQAAFANMAVDAKTIRRAATHETVEWLREALGKSDPTIVGRCARCGGRVKRPDRFLTCTINCSITQARERIVEGTYTKGKEIKRWPLEYIWSVADREAPGGIPGTGPKFRGVYISFIPELNAVEATTALLGLAEREGLDEQEAITAIDRMAQTMTGQAILDACRLDPS</sequence>
<dbReference type="InterPro" id="IPR004830">
    <property type="entry name" value="LRR_variant"/>
</dbReference>
<reference evidence="1" key="1">
    <citation type="submission" date="2018-05" db="EMBL/GenBank/DDBJ databases">
        <authorList>
            <person name="Lanie J.A."/>
            <person name="Ng W.-L."/>
            <person name="Kazmierczak K.M."/>
            <person name="Andrzejewski T.M."/>
            <person name="Davidsen T.M."/>
            <person name="Wayne K.J."/>
            <person name="Tettelin H."/>
            <person name="Glass J.I."/>
            <person name="Rusch D."/>
            <person name="Podicherti R."/>
            <person name="Tsui H.-C.T."/>
            <person name="Winkler M.E."/>
        </authorList>
    </citation>
    <scope>NUCLEOTIDE SEQUENCE</scope>
</reference>
<name>A0A381UA53_9ZZZZ</name>
<evidence type="ECO:0000313" key="1">
    <source>
        <dbReference type="EMBL" id="SVA25080.1"/>
    </source>
</evidence>
<dbReference type="Gene3D" id="1.25.10.10">
    <property type="entry name" value="Leucine-rich Repeat Variant"/>
    <property type="match status" value="1"/>
</dbReference>
<gene>
    <name evidence="1" type="ORF">METZ01_LOCUS77934</name>
</gene>
<proteinExistence type="predicted"/>
<dbReference type="InterPro" id="IPR011989">
    <property type="entry name" value="ARM-like"/>
</dbReference>